<dbReference type="PANTHER" id="PTHR36322:SF3">
    <property type="entry name" value="TRANSMEMBRANE PROTEIN"/>
    <property type="match status" value="1"/>
</dbReference>
<evidence type="ECO:0000313" key="2">
    <source>
        <dbReference type="EMBL" id="KZV40880.1"/>
    </source>
</evidence>
<accession>A0A2Z7C8A3</accession>
<dbReference type="EMBL" id="KQ999852">
    <property type="protein sequence ID" value="KZV40880.1"/>
    <property type="molecule type" value="Genomic_DNA"/>
</dbReference>
<feature type="transmembrane region" description="Helical" evidence="1">
    <location>
        <begin position="54"/>
        <end position="78"/>
    </location>
</feature>
<protein>
    <submittedName>
        <fullName evidence="2">Uncharacterized protein</fullName>
    </submittedName>
</protein>
<keyword evidence="1" id="KW-0812">Transmembrane</keyword>
<dbReference type="AlphaFoldDB" id="A0A2Z7C8A3"/>
<gene>
    <name evidence="2" type="ORF">F511_05125</name>
</gene>
<evidence type="ECO:0000256" key="1">
    <source>
        <dbReference type="SAM" id="Phobius"/>
    </source>
</evidence>
<dbReference type="Proteomes" id="UP000250235">
    <property type="component" value="Unassembled WGS sequence"/>
</dbReference>
<keyword evidence="1" id="KW-1133">Transmembrane helix</keyword>
<organism evidence="2 3">
    <name type="scientific">Dorcoceras hygrometricum</name>
    <dbReference type="NCBI Taxonomy" id="472368"/>
    <lineage>
        <taxon>Eukaryota</taxon>
        <taxon>Viridiplantae</taxon>
        <taxon>Streptophyta</taxon>
        <taxon>Embryophyta</taxon>
        <taxon>Tracheophyta</taxon>
        <taxon>Spermatophyta</taxon>
        <taxon>Magnoliopsida</taxon>
        <taxon>eudicotyledons</taxon>
        <taxon>Gunneridae</taxon>
        <taxon>Pentapetalae</taxon>
        <taxon>asterids</taxon>
        <taxon>lamiids</taxon>
        <taxon>Lamiales</taxon>
        <taxon>Gesneriaceae</taxon>
        <taxon>Didymocarpoideae</taxon>
        <taxon>Trichosporeae</taxon>
        <taxon>Loxocarpinae</taxon>
        <taxon>Dorcoceras</taxon>
    </lineage>
</organism>
<proteinExistence type="predicted"/>
<sequence length="136" mass="15441">MKEERSCLGCHSWCYFVPKTLNHRNADAGSNQIPTSSAMAMIFSSLLNRRWRRYLLLILCFPFLLPLLCALCPLFCMVEMCFLITRRRQKAAAEVGSRSRLCVVDGGEVGLLQRYLEDQILLVLGSGYRCVDDDGN</sequence>
<dbReference type="PANTHER" id="PTHR36322">
    <property type="entry name" value="TRANSMEMBRANE PROTEIN"/>
    <property type="match status" value="1"/>
</dbReference>
<keyword evidence="1" id="KW-0472">Membrane</keyword>
<dbReference type="OrthoDB" id="1723207at2759"/>
<evidence type="ECO:0000313" key="3">
    <source>
        <dbReference type="Proteomes" id="UP000250235"/>
    </source>
</evidence>
<name>A0A2Z7C8A3_9LAMI</name>
<keyword evidence="3" id="KW-1185">Reference proteome</keyword>
<reference evidence="2 3" key="1">
    <citation type="journal article" date="2015" name="Proc. Natl. Acad. Sci. U.S.A.">
        <title>The resurrection genome of Boea hygrometrica: A blueprint for survival of dehydration.</title>
        <authorList>
            <person name="Xiao L."/>
            <person name="Yang G."/>
            <person name="Zhang L."/>
            <person name="Yang X."/>
            <person name="Zhao S."/>
            <person name="Ji Z."/>
            <person name="Zhou Q."/>
            <person name="Hu M."/>
            <person name="Wang Y."/>
            <person name="Chen M."/>
            <person name="Xu Y."/>
            <person name="Jin H."/>
            <person name="Xiao X."/>
            <person name="Hu G."/>
            <person name="Bao F."/>
            <person name="Hu Y."/>
            <person name="Wan P."/>
            <person name="Li L."/>
            <person name="Deng X."/>
            <person name="Kuang T."/>
            <person name="Xiang C."/>
            <person name="Zhu J.K."/>
            <person name="Oliver M.J."/>
            <person name="He Y."/>
        </authorList>
    </citation>
    <scope>NUCLEOTIDE SEQUENCE [LARGE SCALE GENOMIC DNA]</scope>
    <source>
        <strain evidence="3">cv. XS01</strain>
    </source>
</reference>